<organism evidence="1 2">
    <name type="scientific">Synechococcus phage S-B28</name>
    <dbReference type="NCBI Taxonomy" id="2545435"/>
    <lineage>
        <taxon>Viruses</taxon>
        <taxon>Duplodnaviria</taxon>
        <taxon>Heunggongvirae</taxon>
        <taxon>Uroviricota</taxon>
        <taxon>Caudoviricetes</taxon>
        <taxon>Autographivirales</taxon>
        <taxon>Sechaudvirinae</taxon>
        <taxon>Qadamvirus</taxon>
        <taxon>Qadamvirus SB28</taxon>
    </lineage>
</organism>
<keyword evidence="2" id="KW-1185">Reference proteome</keyword>
<name>A0A482IDE3_9CAUD</name>
<evidence type="ECO:0000313" key="2">
    <source>
        <dbReference type="Proteomes" id="UP000295590"/>
    </source>
</evidence>
<dbReference type="KEGG" id="vg:55012396"/>
<dbReference type="RefSeq" id="YP_009820949.1">
    <property type="nucleotide sequence ID" value="NC_048171.1"/>
</dbReference>
<reference evidence="1 2" key="1">
    <citation type="submission" date="2018-10" db="EMBL/GenBank/DDBJ databases">
        <title>Isolation and Genetic Analysis of a Novel Cyanophage S-LB68 from the Huang Bohai.</title>
        <authorList>
            <person name="Liu X."/>
        </authorList>
    </citation>
    <scope>NUCLEOTIDE SEQUENCE [LARGE SCALE GENOMIC DNA]</scope>
</reference>
<protein>
    <submittedName>
        <fullName evidence="1">Uncharacterized protein</fullName>
    </submittedName>
</protein>
<accession>A0A482IDE3</accession>
<proteinExistence type="predicted"/>
<dbReference type="Proteomes" id="UP000295590">
    <property type="component" value="Segment"/>
</dbReference>
<sequence length="372" mass="41351">MAAWILPAIGAASGIASGIFGSSAASKSNKDARKAAKAQNKYNKSVWRYQNREQKRQYEFQVESQEIAKRNYEADLQYREANQAQEYEYLMGIRDYEFNQANRAYNQSVAQATQQVSYNDMAQQMANLQQDRYMQEQMLGFAFDEQQTMFDYGIAASGLNLKRRQVKGEAGLALRTAQTQTKLSLQQNRLEQLKAQGSARAVGQAGRSARKLQQGISAEAGAQRAGAVQQLIDNQDSIVQQLMFAEGAIDLDYEKINGQLLMDQAQFAAARDNLVASDAVIRKQFQLQRLQADTAAINSIELLPEIAPPIPVPFALPRPEWTSIYKPEPLPEPQKNVAAQQSTFSPLAQGVMQGITSFASLGYDTGLFKSRP</sequence>
<evidence type="ECO:0000313" key="1">
    <source>
        <dbReference type="EMBL" id="QBP05812.1"/>
    </source>
</evidence>
<dbReference type="EMBL" id="MK016662">
    <property type="protein sequence ID" value="QBP05812.1"/>
    <property type="molecule type" value="Genomic_DNA"/>
</dbReference>
<dbReference type="GeneID" id="55012396"/>